<gene>
    <name evidence="1" type="ORF">ERS852557_04174</name>
</gene>
<dbReference type="Pfam" id="PF16250">
    <property type="entry name" value="DUF4907"/>
    <property type="match status" value="1"/>
</dbReference>
<organism evidence="1 2">
    <name type="scientific">Bacteroides thetaiotaomicron</name>
    <dbReference type="NCBI Taxonomy" id="818"/>
    <lineage>
        <taxon>Bacteria</taxon>
        <taxon>Pseudomonadati</taxon>
        <taxon>Bacteroidota</taxon>
        <taxon>Bacteroidia</taxon>
        <taxon>Bacteroidales</taxon>
        <taxon>Bacteroidaceae</taxon>
        <taxon>Bacteroides</taxon>
    </lineage>
</organism>
<name>A0A174VZ71_BACT4</name>
<sequence>MTKRKILGCSVTGILIVIACLSFSKTSFSKTDSSASSFSMEVIEVNGGYGYQISHNNHITIFQPFIPSISGKKPFTEKRDAEQIGQLVMKRMKSGENYTVTLDDLESLGIKIK</sequence>
<evidence type="ECO:0000313" key="2">
    <source>
        <dbReference type="Proteomes" id="UP000095541"/>
    </source>
</evidence>
<dbReference type="AlphaFoldDB" id="A0A174VZ71"/>
<dbReference type="Proteomes" id="UP000095541">
    <property type="component" value="Unassembled WGS sequence"/>
</dbReference>
<dbReference type="RefSeq" id="WP_055221444.1">
    <property type="nucleotide sequence ID" value="NZ_CZBI01000007.1"/>
</dbReference>
<accession>A0A174VZ71</accession>
<proteinExistence type="predicted"/>
<reference evidence="1 2" key="1">
    <citation type="submission" date="2015-09" db="EMBL/GenBank/DDBJ databases">
        <authorList>
            <consortium name="Pathogen Informatics"/>
        </authorList>
    </citation>
    <scope>NUCLEOTIDE SEQUENCE [LARGE SCALE GENOMIC DNA]</scope>
    <source>
        <strain evidence="1 2">2789STDY5834945</strain>
    </source>
</reference>
<evidence type="ECO:0008006" key="3">
    <source>
        <dbReference type="Google" id="ProtNLM"/>
    </source>
</evidence>
<dbReference type="EMBL" id="CZBI01000007">
    <property type="protein sequence ID" value="CUQ40244.1"/>
    <property type="molecule type" value="Genomic_DNA"/>
</dbReference>
<evidence type="ECO:0000313" key="1">
    <source>
        <dbReference type="EMBL" id="CUQ40244.1"/>
    </source>
</evidence>
<protein>
    <recommendedName>
        <fullName evidence="3">DUF4907 domain-containing protein</fullName>
    </recommendedName>
</protein>
<dbReference type="PROSITE" id="PS51257">
    <property type="entry name" value="PROKAR_LIPOPROTEIN"/>
    <property type="match status" value="1"/>
</dbReference>
<dbReference type="InterPro" id="IPR032593">
    <property type="entry name" value="DUF4907"/>
</dbReference>